<evidence type="ECO:0000259" key="8">
    <source>
        <dbReference type="Pfam" id="PF08281"/>
    </source>
</evidence>
<proteinExistence type="inferred from homology"/>
<dbReference type="EMBL" id="JACNYL010000001">
    <property type="protein sequence ID" value="MBD1420951.1"/>
    <property type="molecule type" value="Genomic_DNA"/>
</dbReference>
<dbReference type="InterPro" id="IPR013325">
    <property type="entry name" value="RNA_pol_sigma_r2"/>
</dbReference>
<dbReference type="InterPro" id="IPR013249">
    <property type="entry name" value="RNA_pol_sigma70_r4_t2"/>
</dbReference>
<keyword evidence="2 6" id="KW-0805">Transcription regulation</keyword>
<evidence type="ECO:0000256" key="6">
    <source>
        <dbReference type="RuleBase" id="RU000716"/>
    </source>
</evidence>
<dbReference type="Pfam" id="PF04542">
    <property type="entry name" value="Sigma70_r2"/>
    <property type="match status" value="1"/>
</dbReference>
<dbReference type="InterPro" id="IPR014284">
    <property type="entry name" value="RNA_pol_sigma-70_dom"/>
</dbReference>
<dbReference type="RefSeq" id="WP_190312674.1">
    <property type="nucleotide sequence ID" value="NZ_JACNYL010000001.1"/>
</dbReference>
<dbReference type="InterPro" id="IPR013324">
    <property type="entry name" value="RNA_pol_sigma_r3/r4-like"/>
</dbReference>
<dbReference type="PANTHER" id="PTHR43133:SF46">
    <property type="entry name" value="RNA POLYMERASE SIGMA-70 FACTOR ECF SUBFAMILY"/>
    <property type="match status" value="1"/>
</dbReference>
<evidence type="ECO:0000256" key="5">
    <source>
        <dbReference type="ARBA" id="ARBA00023163"/>
    </source>
</evidence>
<dbReference type="NCBIfam" id="TIGR02937">
    <property type="entry name" value="sigma70-ECF"/>
    <property type="match status" value="1"/>
</dbReference>
<reference evidence="9 10" key="1">
    <citation type="submission" date="2020-08" db="EMBL/GenBank/DDBJ databases">
        <title>Sphingobacterium sp. DN00404 isolated from aquaculture water.</title>
        <authorList>
            <person name="Zhang M."/>
        </authorList>
    </citation>
    <scope>NUCLEOTIDE SEQUENCE [LARGE SCALE GENOMIC DNA]</scope>
    <source>
        <strain evidence="9 10">KCTC 42746</strain>
    </source>
</reference>
<keyword evidence="4 6" id="KW-0238">DNA-binding</keyword>
<keyword evidence="10" id="KW-1185">Reference proteome</keyword>
<protein>
    <recommendedName>
        <fullName evidence="6">RNA polymerase sigma factor</fullName>
    </recommendedName>
</protein>
<dbReference type="CDD" id="cd06171">
    <property type="entry name" value="Sigma70_r4"/>
    <property type="match status" value="1"/>
</dbReference>
<organism evidence="9 10">
    <name type="scientific">Sphingobacterium chuzhouense</name>
    <dbReference type="NCBI Taxonomy" id="1742264"/>
    <lineage>
        <taxon>Bacteria</taxon>
        <taxon>Pseudomonadati</taxon>
        <taxon>Bacteroidota</taxon>
        <taxon>Sphingobacteriia</taxon>
        <taxon>Sphingobacteriales</taxon>
        <taxon>Sphingobacteriaceae</taxon>
        <taxon>Sphingobacterium</taxon>
    </lineage>
</organism>
<keyword evidence="5 6" id="KW-0804">Transcription</keyword>
<accession>A0ABR7XP65</accession>
<evidence type="ECO:0000256" key="2">
    <source>
        <dbReference type="ARBA" id="ARBA00023015"/>
    </source>
</evidence>
<dbReference type="PANTHER" id="PTHR43133">
    <property type="entry name" value="RNA POLYMERASE ECF-TYPE SIGMA FACTO"/>
    <property type="match status" value="1"/>
</dbReference>
<dbReference type="InterPro" id="IPR000838">
    <property type="entry name" value="RNA_pol_sigma70_ECF_CS"/>
</dbReference>
<gene>
    <name evidence="9" type="ORF">H8B21_05115</name>
</gene>
<dbReference type="SUPFAM" id="SSF88946">
    <property type="entry name" value="Sigma2 domain of RNA polymerase sigma factors"/>
    <property type="match status" value="1"/>
</dbReference>
<feature type="domain" description="RNA polymerase sigma factor 70 region 4 type 2" evidence="8">
    <location>
        <begin position="126"/>
        <end position="175"/>
    </location>
</feature>
<dbReference type="InterPro" id="IPR014327">
    <property type="entry name" value="RNA_pol_sigma70_bacteroid"/>
</dbReference>
<keyword evidence="3 6" id="KW-0731">Sigma factor</keyword>
<sequence length="200" mass="23295">MLTDNSVLGSETSILQQLIKGNQLAFKQIYDLHSESVYRLAFNVLKDVKSAEEIVQDTFLQVWNSREGIDCEGNIEAYLYVICRNKSFNKLKVMKRQQQLFTPLTDVNDHTGYVVDDSRSAKELHETLEKIIEKLPERQQLIFRLCRLEGFSHKEIADRLGISIQTVKNQMVSALRVVRSELQKLEKDLPLSLFYLFFFM</sequence>
<dbReference type="InterPro" id="IPR007627">
    <property type="entry name" value="RNA_pol_sigma70_r2"/>
</dbReference>
<name>A0ABR7XP65_9SPHI</name>
<comment type="caution">
    <text evidence="9">The sequence shown here is derived from an EMBL/GenBank/DDBJ whole genome shotgun (WGS) entry which is preliminary data.</text>
</comment>
<evidence type="ECO:0000259" key="7">
    <source>
        <dbReference type="Pfam" id="PF04542"/>
    </source>
</evidence>
<dbReference type="Pfam" id="PF08281">
    <property type="entry name" value="Sigma70_r4_2"/>
    <property type="match status" value="1"/>
</dbReference>
<evidence type="ECO:0000256" key="1">
    <source>
        <dbReference type="ARBA" id="ARBA00010641"/>
    </source>
</evidence>
<dbReference type="Gene3D" id="1.10.10.10">
    <property type="entry name" value="Winged helix-like DNA-binding domain superfamily/Winged helix DNA-binding domain"/>
    <property type="match status" value="1"/>
</dbReference>
<dbReference type="Proteomes" id="UP000651112">
    <property type="component" value="Unassembled WGS sequence"/>
</dbReference>
<dbReference type="NCBIfam" id="TIGR02985">
    <property type="entry name" value="Sig70_bacteroi1"/>
    <property type="match status" value="1"/>
</dbReference>
<dbReference type="InterPro" id="IPR036388">
    <property type="entry name" value="WH-like_DNA-bd_sf"/>
</dbReference>
<evidence type="ECO:0000256" key="4">
    <source>
        <dbReference type="ARBA" id="ARBA00023125"/>
    </source>
</evidence>
<dbReference type="InterPro" id="IPR039425">
    <property type="entry name" value="RNA_pol_sigma-70-like"/>
</dbReference>
<comment type="similarity">
    <text evidence="1 6">Belongs to the sigma-70 factor family. ECF subfamily.</text>
</comment>
<dbReference type="SUPFAM" id="SSF88659">
    <property type="entry name" value="Sigma3 and sigma4 domains of RNA polymerase sigma factors"/>
    <property type="match status" value="1"/>
</dbReference>
<evidence type="ECO:0000313" key="9">
    <source>
        <dbReference type="EMBL" id="MBD1420951.1"/>
    </source>
</evidence>
<evidence type="ECO:0000313" key="10">
    <source>
        <dbReference type="Proteomes" id="UP000651112"/>
    </source>
</evidence>
<dbReference type="PROSITE" id="PS01063">
    <property type="entry name" value="SIGMA70_ECF"/>
    <property type="match status" value="1"/>
</dbReference>
<evidence type="ECO:0000256" key="3">
    <source>
        <dbReference type="ARBA" id="ARBA00023082"/>
    </source>
</evidence>
<dbReference type="Gene3D" id="1.10.1740.10">
    <property type="match status" value="1"/>
</dbReference>
<feature type="domain" description="RNA polymerase sigma-70 region 2" evidence="7">
    <location>
        <begin position="30"/>
        <end position="92"/>
    </location>
</feature>